<evidence type="ECO:0000313" key="8">
    <source>
        <dbReference type="Proteomes" id="UP000095605"/>
    </source>
</evidence>
<dbReference type="InterPro" id="IPR007862">
    <property type="entry name" value="Adenylate_kinase_lid-dom"/>
</dbReference>
<evidence type="ECO:0000256" key="3">
    <source>
        <dbReference type="ARBA" id="ARBA00022777"/>
    </source>
</evidence>
<dbReference type="CDD" id="cd01428">
    <property type="entry name" value="ADK"/>
    <property type="match status" value="1"/>
</dbReference>
<dbReference type="InterPro" id="IPR000850">
    <property type="entry name" value="Adenylat/UMP-CMP_kin"/>
</dbReference>
<protein>
    <submittedName>
        <fullName evidence="7">Adenylate kinase 4, mitochondrial</fullName>
    </submittedName>
</protein>
<evidence type="ECO:0000256" key="2">
    <source>
        <dbReference type="ARBA" id="ARBA00022741"/>
    </source>
</evidence>
<evidence type="ECO:0000256" key="5">
    <source>
        <dbReference type="SAM" id="Coils"/>
    </source>
</evidence>
<evidence type="ECO:0000313" key="7">
    <source>
        <dbReference type="EMBL" id="OEJ83333.1"/>
    </source>
</evidence>
<dbReference type="EMBL" id="LPNL01000007">
    <property type="protein sequence ID" value="OEJ83333.1"/>
    <property type="molecule type" value="Genomic_DNA"/>
</dbReference>
<accession>A0A1E5R9X1</accession>
<dbReference type="SUPFAM" id="SSF52540">
    <property type="entry name" value="P-loop containing nucleoside triphosphate hydrolases"/>
    <property type="match status" value="1"/>
</dbReference>
<dbReference type="PANTHER" id="PTHR23359">
    <property type="entry name" value="NUCLEOTIDE KINASE"/>
    <property type="match status" value="1"/>
</dbReference>
<proteinExistence type="inferred from homology"/>
<feature type="domain" description="Adenylate kinase active site lid" evidence="6">
    <location>
        <begin position="147"/>
        <end position="182"/>
    </location>
</feature>
<dbReference type="Pfam" id="PF00406">
    <property type="entry name" value="ADK"/>
    <property type="match status" value="1"/>
</dbReference>
<comment type="caution">
    <text evidence="7">The sequence shown here is derived from an EMBL/GenBank/DDBJ whole genome shotgun (WGS) entry which is preliminary data.</text>
</comment>
<feature type="coiled-coil region" evidence="5">
    <location>
        <begin position="178"/>
        <end position="212"/>
    </location>
</feature>
<keyword evidence="8" id="KW-1185">Reference proteome</keyword>
<keyword evidence="5" id="KW-0175">Coiled coil</keyword>
<keyword evidence="3 4" id="KW-0418">Kinase</keyword>
<dbReference type="OrthoDB" id="439792at2759"/>
<dbReference type="GO" id="GO:0004017">
    <property type="term" value="F:AMP kinase activity"/>
    <property type="evidence" value="ECO:0007669"/>
    <property type="project" value="InterPro"/>
</dbReference>
<dbReference type="HAMAP" id="MF_00235">
    <property type="entry name" value="Adenylate_kinase_Adk"/>
    <property type="match status" value="1"/>
</dbReference>
<dbReference type="InterPro" id="IPR027417">
    <property type="entry name" value="P-loop_NTPase"/>
</dbReference>
<dbReference type="AlphaFoldDB" id="A0A1E5R9X1"/>
<organism evidence="7 8">
    <name type="scientific">Hanseniaspora opuntiae</name>
    <dbReference type="NCBI Taxonomy" id="211096"/>
    <lineage>
        <taxon>Eukaryota</taxon>
        <taxon>Fungi</taxon>
        <taxon>Dikarya</taxon>
        <taxon>Ascomycota</taxon>
        <taxon>Saccharomycotina</taxon>
        <taxon>Saccharomycetes</taxon>
        <taxon>Saccharomycodales</taxon>
        <taxon>Saccharomycodaceae</taxon>
        <taxon>Hanseniaspora</taxon>
    </lineage>
</organism>
<dbReference type="PRINTS" id="PR00094">
    <property type="entry name" value="ADENYLTKNASE"/>
</dbReference>
<dbReference type="Gene3D" id="3.40.50.300">
    <property type="entry name" value="P-loop containing nucleotide triphosphate hydrolases"/>
    <property type="match status" value="1"/>
</dbReference>
<gene>
    <name evidence="7" type="ORF">AWRI3578_g3164</name>
</gene>
<sequence length="242" mass="27819">MSTKLNNLGKSLRLLLIAPPGGGKGTVINKLRTGNTSYLKNKAENFNIISSGNILRNYKDSEDLKKYITSGSLVPDNVITTLILKEIEKLDLDIKNDENKITIFDGFPRTLTQFYFTKDNVSKDKYINMIIEMAVPHELIIDRCCSRYIHLKSGRTYNLNYNPPKKEGLDDITGEPLIQRDDDKVETVTKRLDDYKEKLQEMKEFIENECKEGVMEYHKVDGETSDINFSKINDILSKYFSK</sequence>
<keyword evidence="2" id="KW-0547">Nucleotide-binding</keyword>
<dbReference type="GO" id="GO:0005524">
    <property type="term" value="F:ATP binding"/>
    <property type="evidence" value="ECO:0007669"/>
    <property type="project" value="InterPro"/>
</dbReference>
<evidence type="ECO:0000256" key="4">
    <source>
        <dbReference type="RuleBase" id="RU003330"/>
    </source>
</evidence>
<dbReference type="Proteomes" id="UP000095605">
    <property type="component" value="Unassembled WGS sequence"/>
</dbReference>
<name>A0A1E5R9X1_9ASCO</name>
<comment type="similarity">
    <text evidence="4">Belongs to the adenylate kinase family.</text>
</comment>
<dbReference type="Pfam" id="PF05191">
    <property type="entry name" value="ADK_lid"/>
    <property type="match status" value="1"/>
</dbReference>
<evidence type="ECO:0000259" key="6">
    <source>
        <dbReference type="Pfam" id="PF05191"/>
    </source>
</evidence>
<keyword evidence="1 4" id="KW-0808">Transferase</keyword>
<reference evidence="8" key="1">
    <citation type="journal article" date="2016" name="Genome Announc.">
        <title>Genome sequences of three species of Hanseniaspora isolated from spontaneous wine fermentations.</title>
        <authorList>
            <person name="Sternes P.R."/>
            <person name="Lee D."/>
            <person name="Kutyna D.R."/>
            <person name="Borneman A.R."/>
        </authorList>
    </citation>
    <scope>NUCLEOTIDE SEQUENCE [LARGE SCALE GENOMIC DNA]</scope>
    <source>
        <strain evidence="8">AWRI3578</strain>
    </source>
</reference>
<evidence type="ECO:0000256" key="1">
    <source>
        <dbReference type="ARBA" id="ARBA00022679"/>
    </source>
</evidence>